<feature type="domain" description="BTB" evidence="2">
    <location>
        <begin position="384"/>
        <end position="445"/>
    </location>
</feature>
<dbReference type="OMA" id="HFARIWK"/>
<gene>
    <name evidence="3 5 6" type="ORF">SRAE_2000415100</name>
</gene>
<sequence length="1025" mass="115504">MRSAVVVEQYQFEREQIQKRLAIFLKNKMTSLIDDMETADLFLVAADGKKLAVHKCILRARAPGFFQRHIEPTIKAISKDQEYKNSNNIMEVAIGDIDSYGLEFFVKSVYTEEEISRFPPNKEDVLLLKKNNNENNQDGDSDTKNVISENLKIPNDSLENSPLENNNKINEETIEDYEKIINDDSTTPLTPSTPSVTSKKSKTDTNDIQYTPIMTSFKQLGTSQQNLDMMSSSMATSGYSEYSMMEQPTNLMTGSYDEGQGKFIRITDGESSDNGMLNGVMCTSGIENNSSISPNRGKGIFNMFIGLGGEAKSEYTSTSNLSSVHSVRNRTMMSRRLSVTSLNSLNSLDLTPVGENSITPHFDQKTTCKLAQDLLQMYLNQEDTDVIVKTANGDLYAHKCILSITCTFFKRALKKSKIIELKVFSKSSVDFLLSFLYGGLTTIPEDVDIFELISLATHLDVPELGNVVALHFKAYRCHYFHRPCSTCVSAIFDALPQFAEIKCLNSLYEEAMDWQARHFGRIWKGRVFLYLNDRYQRECLEYLIQKIDQECVIDVLLSCEKLQVSLPRSKLPQAAESVKLLVNEVIEYCIEFIGTSFDLLLESRSFINHGKGLALNLSLLEDLFPSLIHSLSSDTAVRSFKVLGKLLNEIENQPKTEDRGLIKSLPLNEFNPRFINLCRRLYELIDKHLLHYAASVIKSDAYNLLSIEEQNRIQESGIFIEMKEPKAAPPRLSSFDKTYRRSSSVGTTLESPIDSINKRKTSVKEKKPLSEHVIEESMDEREREKSMLLMMTKAKKEKEMAKKEEDIEEEKKKITPTSTPEKRNSNSKSLNNSPNIRKSRSTSRNKINKGINDSKSFNLDREATQVIMTVNQNKAVGIKNSGDAGIPAASIKETTSKPQSAVKPIIKDVPLAKTIQDPQIRNFKNYSKYSTTVLSRRDKGDDNNTVNIKNTSKTESVDTSTSKILSQPTKRSLTTKITSSTGLKKKIVDDKGLTKVPTITGSSRVIPTKEARRVLTKKTNLSIKN</sequence>
<dbReference type="InterPro" id="IPR043225">
    <property type="entry name" value="BACK_BTBD8"/>
</dbReference>
<dbReference type="PROSITE" id="PS50097">
    <property type="entry name" value="BTB"/>
    <property type="match status" value="2"/>
</dbReference>
<dbReference type="PANTHER" id="PTHR22427:SF7">
    <property type="entry name" value="GH15728P"/>
    <property type="match status" value="1"/>
</dbReference>
<feature type="compositionally biased region" description="Low complexity" evidence="1">
    <location>
        <begin position="826"/>
        <end position="835"/>
    </location>
</feature>
<organism evidence="3">
    <name type="scientific">Strongyloides ratti</name>
    <name type="common">Parasitic roundworm</name>
    <dbReference type="NCBI Taxonomy" id="34506"/>
    <lineage>
        <taxon>Eukaryota</taxon>
        <taxon>Metazoa</taxon>
        <taxon>Ecdysozoa</taxon>
        <taxon>Nematoda</taxon>
        <taxon>Chromadorea</taxon>
        <taxon>Rhabditida</taxon>
        <taxon>Tylenchina</taxon>
        <taxon>Panagrolaimomorpha</taxon>
        <taxon>Strongyloidoidea</taxon>
        <taxon>Strongyloididae</taxon>
        <taxon>Strongyloides</taxon>
    </lineage>
</organism>
<dbReference type="AlphaFoldDB" id="A0A090LIC4"/>
<proteinExistence type="predicted"/>
<accession>A0A090LIC4</accession>
<reference evidence="5" key="2">
    <citation type="submission" date="2020-12" db="UniProtKB">
        <authorList>
            <consortium name="WormBaseParasite"/>
        </authorList>
    </citation>
    <scope>IDENTIFICATION</scope>
</reference>
<reference evidence="3 4" key="1">
    <citation type="submission" date="2014-09" db="EMBL/GenBank/DDBJ databases">
        <authorList>
            <person name="Martin A.A."/>
        </authorList>
    </citation>
    <scope>NUCLEOTIDE SEQUENCE</scope>
    <source>
        <strain evidence="4">ED321</strain>
        <strain evidence="3">ED321 Heterogonic</strain>
    </source>
</reference>
<dbReference type="Proteomes" id="UP000035682">
    <property type="component" value="Unplaced"/>
</dbReference>
<protein>
    <submittedName>
        <fullName evidence="3 5">BTB/POZ-like domain and BTB/POZ fold domain and BTB/POZ domain-containing protein</fullName>
    </submittedName>
</protein>
<evidence type="ECO:0000313" key="3">
    <source>
        <dbReference type="EMBL" id="CEF69502.1"/>
    </source>
</evidence>
<name>A0A090LIC4_STRRB</name>
<feature type="compositionally biased region" description="Basic and acidic residues" evidence="1">
    <location>
        <begin position="762"/>
        <end position="786"/>
    </location>
</feature>
<evidence type="ECO:0000313" key="4">
    <source>
        <dbReference type="Proteomes" id="UP000035682"/>
    </source>
</evidence>
<feature type="domain" description="BTB" evidence="2">
    <location>
        <begin position="39"/>
        <end position="113"/>
    </location>
</feature>
<keyword evidence="4" id="KW-1185">Reference proteome</keyword>
<dbReference type="PANTHER" id="PTHR22427">
    <property type="entry name" value="GH15728P"/>
    <property type="match status" value="1"/>
</dbReference>
<dbReference type="WormBase" id="SRAE_2000415100">
    <property type="protein sequence ID" value="SRP01748"/>
    <property type="gene ID" value="WBGene00264379"/>
</dbReference>
<feature type="compositionally biased region" description="Polar residues" evidence="1">
    <location>
        <begin position="741"/>
        <end position="750"/>
    </location>
</feature>
<evidence type="ECO:0000259" key="2">
    <source>
        <dbReference type="PROSITE" id="PS50097"/>
    </source>
</evidence>
<feature type="region of interest" description="Disordered" evidence="1">
    <location>
        <begin position="183"/>
        <end position="203"/>
    </location>
</feature>
<dbReference type="Gene3D" id="3.30.710.10">
    <property type="entry name" value="Potassium Channel Kv1.1, Chain A"/>
    <property type="match status" value="2"/>
</dbReference>
<dbReference type="WBParaSite" id="SRAE_2000415100.1">
    <property type="protein sequence ID" value="SRAE_2000415100.1"/>
    <property type="gene ID" value="WBGene00264379"/>
</dbReference>
<dbReference type="GeneID" id="36381872"/>
<feature type="region of interest" description="Disordered" evidence="1">
    <location>
        <begin position="730"/>
        <end position="855"/>
    </location>
</feature>
<dbReference type="InterPro" id="IPR000210">
    <property type="entry name" value="BTB/POZ_dom"/>
</dbReference>
<evidence type="ECO:0000313" key="6">
    <source>
        <dbReference type="WormBase" id="SRAE_2000415100"/>
    </source>
</evidence>
<dbReference type="CTD" id="36381872"/>
<dbReference type="Pfam" id="PF26017">
    <property type="entry name" value="BACK_BTBD8"/>
    <property type="match status" value="1"/>
</dbReference>
<dbReference type="EMBL" id="LN609529">
    <property type="protein sequence ID" value="CEF69502.1"/>
    <property type="molecule type" value="Genomic_DNA"/>
</dbReference>
<feature type="compositionally biased region" description="Basic and acidic residues" evidence="1">
    <location>
        <begin position="794"/>
        <end position="813"/>
    </location>
</feature>
<evidence type="ECO:0000256" key="1">
    <source>
        <dbReference type="SAM" id="MobiDB-lite"/>
    </source>
</evidence>
<evidence type="ECO:0000313" key="5">
    <source>
        <dbReference type="WBParaSite" id="SRAE_2000415100.1"/>
    </source>
</evidence>
<dbReference type="SMART" id="SM00225">
    <property type="entry name" value="BTB"/>
    <property type="match status" value="1"/>
</dbReference>
<feature type="compositionally biased region" description="Low complexity" evidence="1">
    <location>
        <begin position="183"/>
        <end position="198"/>
    </location>
</feature>
<dbReference type="OrthoDB" id="409642at2759"/>
<dbReference type="InterPro" id="IPR011333">
    <property type="entry name" value="SKP1/BTB/POZ_sf"/>
</dbReference>
<dbReference type="Pfam" id="PF00651">
    <property type="entry name" value="BTB"/>
    <property type="match status" value="1"/>
</dbReference>
<dbReference type="SUPFAM" id="SSF54695">
    <property type="entry name" value="POZ domain"/>
    <property type="match status" value="1"/>
</dbReference>
<feature type="compositionally biased region" description="Basic residues" evidence="1">
    <location>
        <begin position="837"/>
        <end position="847"/>
    </location>
</feature>
<dbReference type="STRING" id="34506.A0A090LIC4"/>
<dbReference type="RefSeq" id="XP_024508702.1">
    <property type="nucleotide sequence ID" value="XM_024642986.1"/>
</dbReference>